<dbReference type="Proteomes" id="UP000032180">
    <property type="component" value="Chromosome 5"/>
</dbReference>
<reference evidence="6 7" key="1">
    <citation type="submission" date="2012-08" db="EMBL/GenBank/DDBJ databases">
        <title>Oryza genome evolution.</title>
        <authorList>
            <person name="Wing R.A."/>
        </authorList>
    </citation>
    <scope>NUCLEOTIDE SEQUENCE</scope>
</reference>
<dbReference type="HOGENOM" id="CLU_002706_10_0_1"/>
<dbReference type="InterPro" id="IPR011990">
    <property type="entry name" value="TPR-like_helical_dom_sf"/>
</dbReference>
<evidence type="ECO:0000313" key="7">
    <source>
        <dbReference type="Proteomes" id="UP000032180"/>
    </source>
</evidence>
<dbReference type="EnsemblPlants" id="LPERR05G16360.1">
    <property type="protein sequence ID" value="LPERR05G16360.1"/>
    <property type="gene ID" value="LPERR05G16360"/>
</dbReference>
<dbReference type="AlphaFoldDB" id="A0A0D9WHT8"/>
<dbReference type="PANTHER" id="PTHR47447:SF17">
    <property type="entry name" value="OS12G0638900 PROTEIN"/>
    <property type="match status" value="1"/>
</dbReference>
<dbReference type="eggNOG" id="KOG4197">
    <property type="taxonomic scope" value="Eukaryota"/>
</dbReference>
<evidence type="ECO:0000256" key="4">
    <source>
        <dbReference type="PROSITE-ProRule" id="PRU00708"/>
    </source>
</evidence>
<organism evidence="6 7">
    <name type="scientific">Leersia perrieri</name>
    <dbReference type="NCBI Taxonomy" id="77586"/>
    <lineage>
        <taxon>Eukaryota</taxon>
        <taxon>Viridiplantae</taxon>
        <taxon>Streptophyta</taxon>
        <taxon>Embryophyta</taxon>
        <taxon>Tracheophyta</taxon>
        <taxon>Spermatophyta</taxon>
        <taxon>Magnoliopsida</taxon>
        <taxon>Liliopsida</taxon>
        <taxon>Poales</taxon>
        <taxon>Poaceae</taxon>
        <taxon>BOP clade</taxon>
        <taxon>Oryzoideae</taxon>
        <taxon>Oryzeae</taxon>
        <taxon>Oryzinae</taxon>
        <taxon>Leersia</taxon>
    </lineage>
</organism>
<evidence type="ECO:0000313" key="6">
    <source>
        <dbReference type="EnsemblPlants" id="LPERR05G16360.1"/>
    </source>
</evidence>
<proteinExistence type="inferred from homology"/>
<dbReference type="InterPro" id="IPR002885">
    <property type="entry name" value="PPR_rpt"/>
</dbReference>
<sequence>MRRFSPAAALLLRSSLAAASPALRLGPRQLVRSALLDGSLSTQTSTTMVVQYRQWSSSADEGDDEVIEVFNQHCCTDANGGVLDDSASIALIEKLCSSGNLPDAVQILRHLHDKNIHVGLGTYNLLLEQTGEMNNFILFAKVFRYLLLSKIAPDLTSYINVAKALQKLDEHELILNFVRQVLEITHDRGPTVMNCIIFAMAKYGHIDKTLIIFEELKKDKKGLDVVTFNTVLDMLGKAGQVDQMLHEMKLMDELGHSPDIVTYNTVINCLRRLGRLDQCKTFAREMVDRGINLDLRTYTALIDSFGRAGHITEALGMFDQMKRSHQPSIYVYRALISDLKKAGRFELAQKLSEEMKTNASELLGPEDFKRKFKGRKINKDN</sequence>
<evidence type="ECO:0000256" key="2">
    <source>
        <dbReference type="ARBA" id="ARBA00022737"/>
    </source>
</evidence>
<dbReference type="PROSITE" id="PS51375">
    <property type="entry name" value="PPR"/>
    <property type="match status" value="3"/>
</dbReference>
<reference evidence="7" key="2">
    <citation type="submission" date="2013-12" db="EMBL/GenBank/DDBJ databases">
        <authorList>
            <person name="Yu Y."/>
            <person name="Lee S."/>
            <person name="de Baynast K."/>
            <person name="Wissotski M."/>
            <person name="Liu L."/>
            <person name="Talag J."/>
            <person name="Goicoechea J."/>
            <person name="Angelova A."/>
            <person name="Jetty R."/>
            <person name="Kudrna D."/>
            <person name="Golser W."/>
            <person name="Rivera L."/>
            <person name="Zhang J."/>
            <person name="Wing R."/>
        </authorList>
    </citation>
    <scope>NUCLEOTIDE SEQUENCE</scope>
</reference>
<dbReference type="STRING" id="77586.A0A0D9WHT8"/>
<feature type="repeat" description="PPR" evidence="4">
    <location>
        <begin position="259"/>
        <end position="293"/>
    </location>
</feature>
<keyword evidence="2" id="KW-0677">Repeat</keyword>
<accession>A0A0D9WHT8</accession>
<feature type="signal peptide" evidence="5">
    <location>
        <begin position="1"/>
        <end position="19"/>
    </location>
</feature>
<reference evidence="6" key="3">
    <citation type="submission" date="2015-04" db="UniProtKB">
        <authorList>
            <consortium name="EnsemblPlants"/>
        </authorList>
    </citation>
    <scope>IDENTIFICATION</scope>
</reference>
<dbReference type="Gramene" id="LPERR05G16360.1">
    <property type="protein sequence ID" value="LPERR05G16360.1"/>
    <property type="gene ID" value="LPERR05G16360"/>
</dbReference>
<evidence type="ECO:0008006" key="8">
    <source>
        <dbReference type="Google" id="ProtNLM"/>
    </source>
</evidence>
<feature type="repeat" description="PPR" evidence="4">
    <location>
        <begin position="294"/>
        <end position="328"/>
    </location>
</feature>
<evidence type="ECO:0000256" key="1">
    <source>
        <dbReference type="ARBA" id="ARBA00007626"/>
    </source>
</evidence>
<feature type="chain" id="PRO_5002348698" description="Pentacotripeptide-repeat region of PRORP domain-containing protein" evidence="5">
    <location>
        <begin position="20"/>
        <end position="381"/>
    </location>
</feature>
<name>A0A0D9WHT8_9ORYZ</name>
<keyword evidence="3" id="KW-0809">Transit peptide</keyword>
<keyword evidence="7" id="KW-1185">Reference proteome</keyword>
<dbReference type="NCBIfam" id="TIGR00756">
    <property type="entry name" value="PPR"/>
    <property type="match status" value="3"/>
</dbReference>
<evidence type="ECO:0000256" key="5">
    <source>
        <dbReference type="SAM" id="SignalP"/>
    </source>
</evidence>
<evidence type="ECO:0000256" key="3">
    <source>
        <dbReference type="ARBA" id="ARBA00022946"/>
    </source>
</evidence>
<protein>
    <recommendedName>
        <fullName evidence="8">Pentacotripeptide-repeat region of PRORP domain-containing protein</fullName>
    </recommendedName>
</protein>
<dbReference type="Pfam" id="PF01535">
    <property type="entry name" value="PPR"/>
    <property type="match status" value="2"/>
</dbReference>
<comment type="similarity">
    <text evidence="1">Belongs to the PPR family. P subfamily.</text>
</comment>
<dbReference type="Gene3D" id="1.25.40.10">
    <property type="entry name" value="Tetratricopeptide repeat domain"/>
    <property type="match status" value="2"/>
</dbReference>
<keyword evidence="5" id="KW-0732">Signal</keyword>
<dbReference type="PANTHER" id="PTHR47447">
    <property type="entry name" value="OS03G0856100 PROTEIN"/>
    <property type="match status" value="1"/>
</dbReference>
<feature type="repeat" description="PPR" evidence="4">
    <location>
        <begin position="224"/>
        <end position="258"/>
    </location>
</feature>
<dbReference type="Pfam" id="PF13041">
    <property type="entry name" value="PPR_2"/>
    <property type="match status" value="1"/>
</dbReference>